<dbReference type="VEuPathDB" id="FungiDB:MFRU_002g03200"/>
<reference evidence="2 3" key="1">
    <citation type="submission" date="2019-06" db="EMBL/GenBank/DDBJ databases">
        <title>Genome Sequence of the Brown Rot Fungal Pathogen Monilinia fructicola.</title>
        <authorList>
            <person name="De Miccolis Angelini R.M."/>
            <person name="Landi L."/>
            <person name="Abate D."/>
            <person name="Pollastro S."/>
            <person name="Romanazzi G."/>
            <person name="Faretra F."/>
        </authorList>
    </citation>
    <scope>NUCLEOTIDE SEQUENCE [LARGE SCALE GENOMIC DNA]</scope>
    <source>
        <strain evidence="2 3">Mfrc123</strain>
    </source>
</reference>
<dbReference type="AlphaFoldDB" id="A0A5M9K881"/>
<dbReference type="InterPro" id="IPR008136">
    <property type="entry name" value="CinA_C"/>
</dbReference>
<organism evidence="2 3">
    <name type="scientific">Monilinia fructicola</name>
    <name type="common">Brown rot fungus</name>
    <name type="synonym">Ciboria fructicola</name>
    <dbReference type="NCBI Taxonomy" id="38448"/>
    <lineage>
        <taxon>Eukaryota</taxon>
        <taxon>Fungi</taxon>
        <taxon>Dikarya</taxon>
        <taxon>Ascomycota</taxon>
        <taxon>Pezizomycotina</taxon>
        <taxon>Leotiomycetes</taxon>
        <taxon>Helotiales</taxon>
        <taxon>Sclerotiniaceae</taxon>
        <taxon>Monilinia</taxon>
    </lineage>
</organism>
<dbReference type="InterPro" id="IPR036653">
    <property type="entry name" value="CinA-like_C"/>
</dbReference>
<dbReference type="SUPFAM" id="SSF142433">
    <property type="entry name" value="CinA-like"/>
    <property type="match status" value="1"/>
</dbReference>
<name>A0A5M9K881_MONFR</name>
<feature type="domain" description="CinA C-terminal" evidence="1">
    <location>
        <begin position="54"/>
        <end position="207"/>
    </location>
</feature>
<dbReference type="Pfam" id="PF02464">
    <property type="entry name" value="CinA"/>
    <property type="match status" value="1"/>
</dbReference>
<keyword evidence="3" id="KW-1185">Reference proteome</keyword>
<dbReference type="Proteomes" id="UP000322873">
    <property type="component" value="Unassembled WGS sequence"/>
</dbReference>
<sequence length="214" mass="22888">MKTLLLPQRIFVRDSLSFHKQPYFFEAQNICLGKSLYTMSEAKEFPPRKVREVVVEVTRLLKERGETVSVAETAAGGIISASILSTPGASKVFKGGLTVYTLESRIAFAGWTQENIAAYNGPTPDLVAGIAENVRGKLGSTYCICESGTAGPGASGKGKNRQPGYVALAIATEKGTHKKDLNTGLGGDREGNMVVFATEALGYLRDVLRGDAKI</sequence>
<proteinExistence type="predicted"/>
<dbReference type="EMBL" id="VICG01000002">
    <property type="protein sequence ID" value="KAA8575065.1"/>
    <property type="molecule type" value="Genomic_DNA"/>
</dbReference>
<accession>A0A5M9K881</accession>
<comment type="caution">
    <text evidence="2">The sequence shown here is derived from an EMBL/GenBank/DDBJ whole genome shotgun (WGS) entry which is preliminary data.</text>
</comment>
<gene>
    <name evidence="2" type="ORF">EYC84_004283</name>
</gene>
<protein>
    <recommendedName>
        <fullName evidence="1">CinA C-terminal domain-containing protein</fullName>
    </recommendedName>
</protein>
<evidence type="ECO:0000259" key="1">
    <source>
        <dbReference type="Pfam" id="PF02464"/>
    </source>
</evidence>
<evidence type="ECO:0000313" key="2">
    <source>
        <dbReference type="EMBL" id="KAA8575065.1"/>
    </source>
</evidence>
<evidence type="ECO:0000313" key="3">
    <source>
        <dbReference type="Proteomes" id="UP000322873"/>
    </source>
</evidence>
<dbReference type="Gene3D" id="3.90.950.20">
    <property type="entry name" value="CinA-like"/>
    <property type="match status" value="1"/>
</dbReference>